<keyword evidence="2" id="KW-0378">Hydrolase</keyword>
<comment type="caution">
    <text evidence="2">The sequence shown here is derived from an EMBL/GenBank/DDBJ whole genome shotgun (WGS) entry which is preliminary data.</text>
</comment>
<dbReference type="AlphaFoldDB" id="A0AAD7FTU6"/>
<reference evidence="2" key="1">
    <citation type="submission" date="2023-03" db="EMBL/GenBank/DDBJ databases">
        <title>Massive genome expansion in bonnet fungi (Mycena s.s.) driven by repeated elements and novel gene families across ecological guilds.</title>
        <authorList>
            <consortium name="Lawrence Berkeley National Laboratory"/>
            <person name="Harder C.B."/>
            <person name="Miyauchi S."/>
            <person name="Viragh M."/>
            <person name="Kuo A."/>
            <person name="Thoen E."/>
            <person name="Andreopoulos B."/>
            <person name="Lu D."/>
            <person name="Skrede I."/>
            <person name="Drula E."/>
            <person name="Henrissat B."/>
            <person name="Morin E."/>
            <person name="Kohler A."/>
            <person name="Barry K."/>
            <person name="LaButti K."/>
            <person name="Morin E."/>
            <person name="Salamov A."/>
            <person name="Lipzen A."/>
            <person name="Mereny Z."/>
            <person name="Hegedus B."/>
            <person name="Baldrian P."/>
            <person name="Stursova M."/>
            <person name="Weitz H."/>
            <person name="Taylor A."/>
            <person name="Grigoriev I.V."/>
            <person name="Nagy L.G."/>
            <person name="Martin F."/>
            <person name="Kauserud H."/>
        </authorList>
    </citation>
    <scope>NUCLEOTIDE SEQUENCE</scope>
    <source>
        <strain evidence="2">CBHHK067</strain>
    </source>
</reference>
<feature type="domain" description="DUF7779" evidence="1">
    <location>
        <begin position="362"/>
        <end position="471"/>
    </location>
</feature>
<dbReference type="Pfam" id="PF13424">
    <property type="entry name" value="TPR_12"/>
    <property type="match status" value="1"/>
</dbReference>
<gene>
    <name evidence="2" type="ORF">B0H17DRAFT_995054</name>
</gene>
<dbReference type="Pfam" id="PF13374">
    <property type="entry name" value="TPR_10"/>
    <property type="match status" value="1"/>
</dbReference>
<organism evidence="2 3">
    <name type="scientific">Mycena rosella</name>
    <name type="common">Pink bonnet</name>
    <name type="synonym">Agaricus rosellus</name>
    <dbReference type="NCBI Taxonomy" id="1033263"/>
    <lineage>
        <taxon>Eukaryota</taxon>
        <taxon>Fungi</taxon>
        <taxon>Dikarya</taxon>
        <taxon>Basidiomycota</taxon>
        <taxon>Agaricomycotina</taxon>
        <taxon>Agaricomycetes</taxon>
        <taxon>Agaricomycetidae</taxon>
        <taxon>Agaricales</taxon>
        <taxon>Marasmiineae</taxon>
        <taxon>Mycenaceae</taxon>
        <taxon>Mycena</taxon>
    </lineage>
</organism>
<keyword evidence="3" id="KW-1185">Reference proteome</keyword>
<dbReference type="PANTHER" id="PTHR46082">
    <property type="entry name" value="ATP/GTP-BINDING PROTEIN-RELATED"/>
    <property type="match status" value="1"/>
</dbReference>
<dbReference type="Pfam" id="PF25000">
    <property type="entry name" value="DUF7779"/>
    <property type="match status" value="1"/>
</dbReference>
<dbReference type="GO" id="GO:0016787">
    <property type="term" value="F:hydrolase activity"/>
    <property type="evidence" value="ECO:0007669"/>
    <property type="project" value="UniProtKB-KW"/>
</dbReference>
<dbReference type="InterPro" id="IPR056681">
    <property type="entry name" value="DUF7779"/>
</dbReference>
<proteinExistence type="predicted"/>
<dbReference type="InterPro" id="IPR011990">
    <property type="entry name" value="TPR-like_helical_dom_sf"/>
</dbReference>
<dbReference type="InterPro" id="IPR027417">
    <property type="entry name" value="P-loop_NTPase"/>
</dbReference>
<sequence>MEIVKIIQDQLSSHGDTAAVKFKGLCEDLEGVLQGILKAVQQMQAEPRGFRSRFKEVVKLGSVADEISGHRVRIQELQSNFLLMAAIDTNLHLHKALSIGIPSSLPPTQVTQSITKCPPPSRIFHGRQIILDKMCQFFEQDLDKQHIFLLHGLGGAGKTQTGLKFIQKSSSRFSDIFLIDTSTLETIDTGLKNIAATRNVGSTADDGLQWLSSQFSEWMLLFDNVDDPKINLHKFFPACTHGNILITSRNPGLRVYAGAHCLVSDMEELDAVEVLLTSAGENVTSGNRVIAADIVKHSLSVIKALWYLPLAIIQAGAFISKSGTLGTYLDLFKKNKARLLREQPTQSHSDYAWTVYTTWHISFDQLSKPAKTLLQLCSFLHHEGISEEIFSHASTYKPHSHPGGPAEEELCEPIKFISQFIDTAGVWDSLHFIEATTEMKSYSLVNFDLDKKSFSVHPLVHSWTQTTLTDPQSYHHSMVAIVGMAISDILWQDMQLASVKLLPHVDSLIHGNGNIKPDFCHEYGKLYWWAHRLKDAEQLQLAVLEDRRDILGEDHPATLRAMGNLAITYHNLGQLKEAEELGVVVLEKEKEILGEDHPDTLHAMGNLASTYHHLGRLKEAEELEVVVLEKRSKILGEDHPATLLSMGNLALTHHKLGHLKKAEELGVVVLEKQRK</sequence>
<accession>A0AAD7FTU6</accession>
<dbReference type="SUPFAM" id="SSF48452">
    <property type="entry name" value="TPR-like"/>
    <property type="match status" value="1"/>
</dbReference>
<dbReference type="Gene3D" id="1.25.40.10">
    <property type="entry name" value="Tetratricopeptide repeat domain"/>
    <property type="match status" value="1"/>
</dbReference>
<evidence type="ECO:0000259" key="1">
    <source>
        <dbReference type="Pfam" id="PF25000"/>
    </source>
</evidence>
<evidence type="ECO:0000313" key="2">
    <source>
        <dbReference type="EMBL" id="KAJ7637815.1"/>
    </source>
</evidence>
<name>A0AAD7FTU6_MYCRO</name>
<dbReference type="Proteomes" id="UP001221757">
    <property type="component" value="Unassembled WGS sequence"/>
</dbReference>
<dbReference type="SUPFAM" id="SSF52540">
    <property type="entry name" value="P-loop containing nucleoside triphosphate hydrolases"/>
    <property type="match status" value="1"/>
</dbReference>
<protein>
    <submittedName>
        <fullName evidence="2">P-loop containing nucleoside triphosphate hydrolase protein</fullName>
    </submittedName>
</protein>
<evidence type="ECO:0000313" key="3">
    <source>
        <dbReference type="Proteomes" id="UP001221757"/>
    </source>
</evidence>
<feature type="non-terminal residue" evidence="2">
    <location>
        <position position="1"/>
    </location>
</feature>
<dbReference type="Gene3D" id="3.40.50.300">
    <property type="entry name" value="P-loop containing nucleotide triphosphate hydrolases"/>
    <property type="match status" value="1"/>
</dbReference>
<dbReference type="InterPro" id="IPR053137">
    <property type="entry name" value="NLR-like"/>
</dbReference>
<dbReference type="EMBL" id="JARKIE010000449">
    <property type="protein sequence ID" value="KAJ7637815.1"/>
    <property type="molecule type" value="Genomic_DNA"/>
</dbReference>
<dbReference type="PANTHER" id="PTHR46082:SF6">
    <property type="entry name" value="AAA+ ATPASE DOMAIN-CONTAINING PROTEIN-RELATED"/>
    <property type="match status" value="1"/>
</dbReference>